<evidence type="ECO:0000256" key="2">
    <source>
        <dbReference type="ARBA" id="ARBA00022448"/>
    </source>
</evidence>
<dbReference type="GO" id="GO:0015871">
    <property type="term" value="P:choline transport"/>
    <property type="evidence" value="ECO:0007669"/>
    <property type="project" value="TreeGrafter"/>
</dbReference>
<comment type="caution">
    <text evidence="7">The sequence shown here is derived from an EMBL/GenBank/DDBJ whole genome shotgun (WGS) entry which is preliminary data.</text>
</comment>
<organism evidence="7 8">
    <name type="scientific">Acidocella aminolytica 101 = DSM 11237</name>
    <dbReference type="NCBI Taxonomy" id="1120923"/>
    <lineage>
        <taxon>Bacteria</taxon>
        <taxon>Pseudomonadati</taxon>
        <taxon>Pseudomonadota</taxon>
        <taxon>Alphaproteobacteria</taxon>
        <taxon>Acetobacterales</taxon>
        <taxon>Acidocellaceae</taxon>
        <taxon>Acidocella</taxon>
    </lineage>
</organism>
<sequence length="282" mass="31165">MQRRHFIAGTALATSSLAMPALAETTPLRLTYVQAWPSSNLTTHIAAEIIKTRLNMPVELISTSAGPMWAAVAEGHADALLTAWLPYTHQIYWQRYKQKVIDLGQVTSGTWLGLAVPDYVTIDSLTQIEANHAKFHNKITGIEAGAGIMLNTGKAIKAYDMHDMHLLTSSTAAMQAQLTRAVERKEWIVVTAWKPLGIWSRFKLKTLEDPKDIYGKAGHIDTIINPSLQKRAPKVVSFLRDFKLPLEDIEAMMVKLNNGEALSQVTAGWIKAHSAEVAAWTA</sequence>
<proteinExistence type="predicted"/>
<dbReference type="Proteomes" id="UP000032668">
    <property type="component" value="Unassembled WGS sequence"/>
</dbReference>
<evidence type="ECO:0000313" key="7">
    <source>
        <dbReference type="EMBL" id="GAN80871.1"/>
    </source>
</evidence>
<dbReference type="GO" id="GO:0015226">
    <property type="term" value="F:carnitine transmembrane transporter activity"/>
    <property type="evidence" value="ECO:0007669"/>
    <property type="project" value="TreeGrafter"/>
</dbReference>
<dbReference type="GO" id="GO:0031460">
    <property type="term" value="P:glycine betaine transport"/>
    <property type="evidence" value="ECO:0007669"/>
    <property type="project" value="TreeGrafter"/>
</dbReference>
<dbReference type="PANTHER" id="PTHR47737">
    <property type="entry name" value="GLYCINE BETAINE/PROLINE BETAINE TRANSPORT SYSTEM PERMEASE PROTEIN PROW"/>
    <property type="match status" value="1"/>
</dbReference>
<dbReference type="Gene3D" id="3.40.190.10">
    <property type="entry name" value="Periplasmic binding protein-like II"/>
    <property type="match status" value="1"/>
</dbReference>
<dbReference type="GO" id="GO:0043190">
    <property type="term" value="C:ATP-binding cassette (ABC) transporter complex"/>
    <property type="evidence" value="ECO:0007669"/>
    <property type="project" value="InterPro"/>
</dbReference>
<dbReference type="STRING" id="1120923.SAMN02746095_00110"/>
<dbReference type="Pfam" id="PF04069">
    <property type="entry name" value="OpuAC"/>
    <property type="match status" value="1"/>
</dbReference>
<evidence type="ECO:0000256" key="1">
    <source>
        <dbReference type="ARBA" id="ARBA00004236"/>
    </source>
</evidence>
<keyword evidence="8" id="KW-1185">Reference proteome</keyword>
<feature type="signal peptide" evidence="5">
    <location>
        <begin position="1"/>
        <end position="23"/>
    </location>
</feature>
<evidence type="ECO:0000256" key="3">
    <source>
        <dbReference type="ARBA" id="ARBA00022475"/>
    </source>
</evidence>
<reference evidence="7 8" key="1">
    <citation type="submission" date="2012-11" db="EMBL/GenBank/DDBJ databases">
        <title>Whole genome sequence of Acidocella aminolytica 101 = DSM 11237.</title>
        <authorList>
            <person name="Azuma Y."/>
            <person name="Higashiura N."/>
            <person name="Hirakawa H."/>
            <person name="Matsushita K."/>
        </authorList>
    </citation>
    <scope>NUCLEOTIDE SEQUENCE [LARGE SCALE GENOMIC DNA]</scope>
    <source>
        <strain evidence="8">101 / DSM 11237</strain>
    </source>
</reference>
<evidence type="ECO:0000256" key="4">
    <source>
        <dbReference type="ARBA" id="ARBA00023136"/>
    </source>
</evidence>
<keyword evidence="4" id="KW-0472">Membrane</keyword>
<evidence type="ECO:0000256" key="5">
    <source>
        <dbReference type="SAM" id="SignalP"/>
    </source>
</evidence>
<dbReference type="Gene3D" id="3.40.190.100">
    <property type="entry name" value="Glycine betaine-binding periplasmic protein, domain 2"/>
    <property type="match status" value="1"/>
</dbReference>
<dbReference type="GO" id="GO:0005275">
    <property type="term" value="F:amine transmembrane transporter activity"/>
    <property type="evidence" value="ECO:0007669"/>
    <property type="project" value="TreeGrafter"/>
</dbReference>
<dbReference type="OrthoDB" id="9787902at2"/>
<keyword evidence="2" id="KW-0813">Transport</keyword>
<dbReference type="PANTHER" id="PTHR47737:SF1">
    <property type="entry name" value="GLYCINE BETAINE_PROLINE BETAINE TRANSPORT SYSTEM PERMEASE PROTEIN PROW"/>
    <property type="match status" value="1"/>
</dbReference>
<keyword evidence="3" id="KW-1003">Cell membrane</keyword>
<accession>A0A0D6PHL5</accession>
<evidence type="ECO:0000259" key="6">
    <source>
        <dbReference type="Pfam" id="PF04069"/>
    </source>
</evidence>
<dbReference type="CDD" id="cd13639">
    <property type="entry name" value="PBP2_OpuAC_like"/>
    <property type="match status" value="1"/>
</dbReference>
<dbReference type="InterPro" id="IPR007210">
    <property type="entry name" value="ABC_Gly_betaine_transp_sub-bd"/>
</dbReference>
<keyword evidence="5" id="KW-0732">Signal</keyword>
<feature type="chain" id="PRO_5010255863" evidence="5">
    <location>
        <begin position="24"/>
        <end position="282"/>
    </location>
</feature>
<evidence type="ECO:0000313" key="8">
    <source>
        <dbReference type="Proteomes" id="UP000032668"/>
    </source>
</evidence>
<feature type="domain" description="ABC-type glycine betaine transport system substrate-binding" evidence="6">
    <location>
        <begin position="32"/>
        <end position="271"/>
    </location>
</feature>
<dbReference type="EMBL" id="BANC01000059">
    <property type="protein sequence ID" value="GAN80871.1"/>
    <property type="molecule type" value="Genomic_DNA"/>
</dbReference>
<name>A0A0D6PHL5_9PROT</name>
<protein>
    <submittedName>
        <fullName evidence="7">ABC glycine betaine permease</fullName>
    </submittedName>
</protein>
<dbReference type="SUPFAM" id="SSF53850">
    <property type="entry name" value="Periplasmic binding protein-like II"/>
    <property type="match status" value="1"/>
</dbReference>
<gene>
    <name evidence="7" type="ORF">Aam_060_097</name>
</gene>
<dbReference type="AlphaFoldDB" id="A0A0D6PHL5"/>
<comment type="subcellular location">
    <subcellularLocation>
        <location evidence="1">Cell membrane</location>
    </subcellularLocation>
</comment>